<evidence type="ECO:0000313" key="2">
    <source>
        <dbReference type="Proteomes" id="UP001595923"/>
    </source>
</evidence>
<comment type="caution">
    <text evidence="1">The sequence shown here is derived from an EMBL/GenBank/DDBJ whole genome shotgun (WGS) entry which is preliminary data.</text>
</comment>
<dbReference type="EMBL" id="JBHSFQ010000006">
    <property type="protein sequence ID" value="MFC4561922.1"/>
    <property type="molecule type" value="Genomic_DNA"/>
</dbReference>
<proteinExistence type="predicted"/>
<sequence length="47" mass="4867">MDEVSTERFAVLKKICAIAAISVAAVLGMAFPAAAEAPVSDGGWSWQ</sequence>
<dbReference type="Proteomes" id="UP001595923">
    <property type="component" value="Unassembled WGS sequence"/>
</dbReference>
<accession>A0ABV9DT72</accession>
<organism evidence="1 2">
    <name type="scientific">Nocardiopsis mangrovi</name>
    <dbReference type="NCBI Taxonomy" id="1179818"/>
    <lineage>
        <taxon>Bacteria</taxon>
        <taxon>Bacillati</taxon>
        <taxon>Actinomycetota</taxon>
        <taxon>Actinomycetes</taxon>
        <taxon>Streptosporangiales</taxon>
        <taxon>Nocardiopsidaceae</taxon>
        <taxon>Nocardiopsis</taxon>
    </lineage>
</organism>
<keyword evidence="2" id="KW-1185">Reference proteome</keyword>
<reference evidence="2" key="1">
    <citation type="journal article" date="2019" name="Int. J. Syst. Evol. Microbiol.">
        <title>The Global Catalogue of Microorganisms (GCM) 10K type strain sequencing project: providing services to taxonomists for standard genome sequencing and annotation.</title>
        <authorList>
            <consortium name="The Broad Institute Genomics Platform"/>
            <consortium name="The Broad Institute Genome Sequencing Center for Infectious Disease"/>
            <person name="Wu L."/>
            <person name="Ma J."/>
        </authorList>
    </citation>
    <scope>NUCLEOTIDE SEQUENCE [LARGE SCALE GENOMIC DNA]</scope>
    <source>
        <strain evidence="2">XZYJ18</strain>
    </source>
</reference>
<protein>
    <submittedName>
        <fullName evidence="1">Uncharacterized protein</fullName>
    </submittedName>
</protein>
<name>A0ABV9DT72_9ACTN</name>
<evidence type="ECO:0000313" key="1">
    <source>
        <dbReference type="EMBL" id="MFC4561922.1"/>
    </source>
</evidence>
<gene>
    <name evidence="1" type="ORF">ACFO4E_08650</name>
</gene>
<dbReference type="RefSeq" id="WP_378572668.1">
    <property type="nucleotide sequence ID" value="NZ_JBHSFQ010000006.1"/>
</dbReference>